<proteinExistence type="predicted"/>
<sequence>MTKNSDLEKFIEAIDRRKLLQTFGAGLVASAVAGSSPAGAHEVNPKTSKPVMRDRFPGKDPVVAMLIYPKMVLLDLVGPLTVLNILGCEIHLVWKDMTPVKTVEGIDIAPTMTLDGCPKDVDVLFVPGGTVGTINCMKDDDIIAFMADRGSRAKYVTSVCTGSLVLAAAGLLRGYKATSLWVVADLLSIMGATHVPHERVVIDRNRMTGGGVTAGIDFGLVIGAALRGEEEAKRAQLIIEYDPAPPFNAGSPEGAGEEMASAVKAARTGLDGMVREAALKAAENFS</sequence>
<dbReference type="PROSITE" id="PS51318">
    <property type="entry name" value="TAT"/>
    <property type="match status" value="1"/>
</dbReference>
<dbReference type="SUPFAM" id="SSF52317">
    <property type="entry name" value="Class I glutamine amidotransferase-like"/>
    <property type="match status" value="1"/>
</dbReference>
<dbReference type="Gene3D" id="3.40.50.880">
    <property type="match status" value="1"/>
</dbReference>
<protein>
    <submittedName>
        <fullName evidence="2">DJ-1/PfpI family protein</fullName>
        <ecNumber evidence="2">4.2.1.-</ecNumber>
    </submittedName>
</protein>
<dbReference type="GO" id="GO:0016829">
    <property type="term" value="F:lyase activity"/>
    <property type="evidence" value="ECO:0007669"/>
    <property type="project" value="UniProtKB-KW"/>
</dbReference>
<evidence type="ECO:0000313" key="3">
    <source>
        <dbReference type="Proteomes" id="UP001595444"/>
    </source>
</evidence>
<feature type="domain" description="DJ-1/PfpI" evidence="1">
    <location>
        <begin position="63"/>
        <end position="222"/>
    </location>
</feature>
<dbReference type="Pfam" id="PF01965">
    <property type="entry name" value="DJ-1_PfpI"/>
    <property type="match status" value="1"/>
</dbReference>
<dbReference type="InterPro" id="IPR029062">
    <property type="entry name" value="Class_I_gatase-like"/>
</dbReference>
<evidence type="ECO:0000259" key="1">
    <source>
        <dbReference type="Pfam" id="PF01965"/>
    </source>
</evidence>
<keyword evidence="2" id="KW-0456">Lyase</keyword>
<dbReference type="InterPro" id="IPR006311">
    <property type="entry name" value="TAT_signal"/>
</dbReference>
<dbReference type="CDD" id="cd03139">
    <property type="entry name" value="GATase1_PfpI_2"/>
    <property type="match status" value="1"/>
</dbReference>
<dbReference type="PANTHER" id="PTHR43130:SF2">
    <property type="entry name" value="DJ-1_PFPI DOMAIN-CONTAINING PROTEIN"/>
    <property type="match status" value="1"/>
</dbReference>
<gene>
    <name evidence="2" type="ORF">ACFOKA_11705</name>
</gene>
<dbReference type="EC" id="4.2.1.-" evidence="2"/>
<comment type="caution">
    <text evidence="2">The sequence shown here is derived from an EMBL/GenBank/DDBJ whole genome shotgun (WGS) entry which is preliminary data.</text>
</comment>
<dbReference type="Proteomes" id="UP001595444">
    <property type="component" value="Unassembled WGS sequence"/>
</dbReference>
<reference evidence="3" key="1">
    <citation type="journal article" date="2019" name="Int. J. Syst. Evol. Microbiol.">
        <title>The Global Catalogue of Microorganisms (GCM) 10K type strain sequencing project: providing services to taxonomists for standard genome sequencing and annotation.</title>
        <authorList>
            <consortium name="The Broad Institute Genomics Platform"/>
            <consortium name="The Broad Institute Genome Sequencing Center for Infectious Disease"/>
            <person name="Wu L."/>
            <person name="Ma J."/>
        </authorList>
    </citation>
    <scope>NUCLEOTIDE SEQUENCE [LARGE SCALE GENOMIC DNA]</scope>
    <source>
        <strain evidence="3">KCTC 62164</strain>
    </source>
</reference>
<dbReference type="PANTHER" id="PTHR43130">
    <property type="entry name" value="ARAC-FAMILY TRANSCRIPTIONAL REGULATOR"/>
    <property type="match status" value="1"/>
</dbReference>
<organism evidence="2 3">
    <name type="scientific">Kordiimonas pumila</name>
    <dbReference type="NCBI Taxonomy" id="2161677"/>
    <lineage>
        <taxon>Bacteria</taxon>
        <taxon>Pseudomonadati</taxon>
        <taxon>Pseudomonadota</taxon>
        <taxon>Alphaproteobacteria</taxon>
        <taxon>Kordiimonadales</taxon>
        <taxon>Kordiimonadaceae</taxon>
        <taxon>Kordiimonas</taxon>
    </lineage>
</organism>
<evidence type="ECO:0000313" key="2">
    <source>
        <dbReference type="EMBL" id="MFC3052568.1"/>
    </source>
</evidence>
<dbReference type="InterPro" id="IPR052158">
    <property type="entry name" value="INH-QAR"/>
</dbReference>
<dbReference type="InterPro" id="IPR002818">
    <property type="entry name" value="DJ-1/PfpI"/>
</dbReference>
<dbReference type="EMBL" id="JBHRSL010000010">
    <property type="protein sequence ID" value="MFC3052568.1"/>
    <property type="molecule type" value="Genomic_DNA"/>
</dbReference>
<keyword evidence="3" id="KW-1185">Reference proteome</keyword>
<dbReference type="RefSeq" id="WP_194213771.1">
    <property type="nucleotide sequence ID" value="NZ_CP061205.1"/>
</dbReference>
<name>A0ABV7D5S8_9PROT</name>
<accession>A0ABV7D5S8</accession>